<feature type="compositionally biased region" description="Polar residues" evidence="2">
    <location>
        <begin position="204"/>
        <end position="220"/>
    </location>
</feature>
<comment type="caution">
    <text evidence="3">The sequence shown here is derived from an EMBL/GenBank/DDBJ whole genome shotgun (WGS) entry which is preliminary data.</text>
</comment>
<dbReference type="AlphaFoldDB" id="A0A834Z1H9"/>
<evidence type="ECO:0000256" key="1">
    <source>
        <dbReference type="SAM" id="Coils"/>
    </source>
</evidence>
<reference evidence="3 4" key="1">
    <citation type="submission" date="2020-04" db="EMBL/GenBank/DDBJ databases">
        <title>Plant Genome Project.</title>
        <authorList>
            <person name="Zhang R.-G."/>
        </authorList>
    </citation>
    <scope>NUCLEOTIDE SEQUENCE [LARGE SCALE GENOMIC DNA]</scope>
    <source>
        <strain evidence="3">YNK0</strain>
        <tissue evidence="3">Leaf</tissue>
    </source>
</reference>
<keyword evidence="4" id="KW-1185">Reference proteome</keyword>
<gene>
    <name evidence="3" type="ORF">HHK36_019551</name>
</gene>
<dbReference type="OrthoDB" id="7340501at2759"/>
<protein>
    <recommendedName>
        <fullName evidence="5">Aminotransferase-like plant mobile domain-containing protein</fullName>
    </recommendedName>
</protein>
<proteinExistence type="predicted"/>
<evidence type="ECO:0000313" key="4">
    <source>
        <dbReference type="Proteomes" id="UP000655225"/>
    </source>
</evidence>
<feature type="region of interest" description="Disordered" evidence="2">
    <location>
        <begin position="174"/>
        <end position="228"/>
    </location>
</feature>
<evidence type="ECO:0000313" key="3">
    <source>
        <dbReference type="EMBL" id="KAF8395601.1"/>
    </source>
</evidence>
<dbReference type="Proteomes" id="UP000655225">
    <property type="component" value="Unassembled WGS sequence"/>
</dbReference>
<feature type="coiled-coil region" evidence="1">
    <location>
        <begin position="517"/>
        <end position="607"/>
    </location>
</feature>
<evidence type="ECO:0000256" key="2">
    <source>
        <dbReference type="SAM" id="MobiDB-lite"/>
    </source>
</evidence>
<accession>A0A834Z1H9</accession>
<dbReference type="EMBL" id="JABCRI010000013">
    <property type="protein sequence ID" value="KAF8395601.1"/>
    <property type="molecule type" value="Genomic_DNA"/>
</dbReference>
<evidence type="ECO:0008006" key="5">
    <source>
        <dbReference type="Google" id="ProtNLM"/>
    </source>
</evidence>
<sequence>MGGCYAVSLWRSKLGSSASSIYRFIVKDQIGPLSEFAPISSETYLIGETVAIVGDHDPALMKYFDCTRSSHRSAFDGNVVYQFEIMEYKLERILCFAESRTTVFKILDYGFVRMGADGSQVNRPFPVFAFLFNIEAGYGGSRVTLDGTSHFKFQQITIVGIIVFLLNADMGRPKKVKTRDSSSTRTTIDEDFAPLMEVEEQSRENSQVGVSSSWDGATSSRGRKKKPTFSSLPVVPEVLDTPLLKDLGNHTSAICRTQEVLLHLSAISTAGLMGVLPESIAADNACEAGKVKLSWLTNLLDNKDVTTIDINSPVFTGVLRTFLLYVLGAYFFMTDCSYVDSSFLSLMDHVDRSDTFDWGGAIYASILVGLCRVSRGEGRSMGAQEYLDPFRLSLRVPDITSFPRSSQWKAPSSKVDSHLLEKAREELDCLTLRRVSDSSATRPYAELGDMILLLCRGRPLLAILEEDPRGLTKEIVVLLALDMLVWKCSWLHVVEILSGEKRKEPMNVLLTEYQPSYKELEERITSLLVENEGLKTEVAKMGSEATAYQDRIKDLKAQVDILKTVNEEFQYSQNPIGGKNSTGQEVILKLNVELARLRQKLKDHQGEVSSNLD</sequence>
<organism evidence="3 4">
    <name type="scientific">Tetracentron sinense</name>
    <name type="common">Spur-leaf</name>
    <dbReference type="NCBI Taxonomy" id="13715"/>
    <lineage>
        <taxon>Eukaryota</taxon>
        <taxon>Viridiplantae</taxon>
        <taxon>Streptophyta</taxon>
        <taxon>Embryophyta</taxon>
        <taxon>Tracheophyta</taxon>
        <taxon>Spermatophyta</taxon>
        <taxon>Magnoliopsida</taxon>
        <taxon>Trochodendrales</taxon>
        <taxon>Trochodendraceae</taxon>
        <taxon>Tetracentron</taxon>
    </lineage>
</organism>
<keyword evidence="1" id="KW-0175">Coiled coil</keyword>
<name>A0A834Z1H9_TETSI</name>